<gene>
    <name evidence="2" type="ORF">K504DRAFT_456026</name>
</gene>
<organism evidence="2 3">
    <name type="scientific">Pleomassaria siparia CBS 279.74</name>
    <dbReference type="NCBI Taxonomy" id="1314801"/>
    <lineage>
        <taxon>Eukaryota</taxon>
        <taxon>Fungi</taxon>
        <taxon>Dikarya</taxon>
        <taxon>Ascomycota</taxon>
        <taxon>Pezizomycotina</taxon>
        <taxon>Dothideomycetes</taxon>
        <taxon>Pleosporomycetidae</taxon>
        <taxon>Pleosporales</taxon>
        <taxon>Pleomassariaceae</taxon>
        <taxon>Pleomassaria</taxon>
    </lineage>
</organism>
<sequence length="163" mass="17515">MCTTHTLTYTHCNHTATATRCTLVPACLPSSNHATKSSLDCLCMECDLNNLLQETLHGGEVLKRGVEPERTLARAVERAERERMRVVGLEGRRHMGAGAWKARGFKTSTGAVEDSGSGSDEVESALHTLLRDTLTATNSALEEGMGMGGGTKHALPGRRGQRP</sequence>
<dbReference type="EMBL" id="MU005771">
    <property type="protein sequence ID" value="KAF2709132.1"/>
    <property type="molecule type" value="Genomic_DNA"/>
</dbReference>
<protein>
    <submittedName>
        <fullName evidence="2">Uncharacterized protein</fullName>
    </submittedName>
</protein>
<proteinExistence type="predicted"/>
<name>A0A6G1K9I9_9PLEO</name>
<dbReference type="AlphaFoldDB" id="A0A6G1K9I9"/>
<reference evidence="2" key="1">
    <citation type="journal article" date="2020" name="Stud. Mycol.">
        <title>101 Dothideomycetes genomes: a test case for predicting lifestyles and emergence of pathogens.</title>
        <authorList>
            <person name="Haridas S."/>
            <person name="Albert R."/>
            <person name="Binder M."/>
            <person name="Bloem J."/>
            <person name="Labutti K."/>
            <person name="Salamov A."/>
            <person name="Andreopoulos B."/>
            <person name="Baker S."/>
            <person name="Barry K."/>
            <person name="Bills G."/>
            <person name="Bluhm B."/>
            <person name="Cannon C."/>
            <person name="Castanera R."/>
            <person name="Culley D."/>
            <person name="Daum C."/>
            <person name="Ezra D."/>
            <person name="Gonzalez J."/>
            <person name="Henrissat B."/>
            <person name="Kuo A."/>
            <person name="Liang C."/>
            <person name="Lipzen A."/>
            <person name="Lutzoni F."/>
            <person name="Magnuson J."/>
            <person name="Mondo S."/>
            <person name="Nolan M."/>
            <person name="Ohm R."/>
            <person name="Pangilinan J."/>
            <person name="Park H.-J."/>
            <person name="Ramirez L."/>
            <person name="Alfaro M."/>
            <person name="Sun H."/>
            <person name="Tritt A."/>
            <person name="Yoshinaga Y."/>
            <person name="Zwiers L.-H."/>
            <person name="Turgeon B."/>
            <person name="Goodwin S."/>
            <person name="Spatafora J."/>
            <person name="Crous P."/>
            <person name="Grigoriev I."/>
        </authorList>
    </citation>
    <scope>NUCLEOTIDE SEQUENCE</scope>
    <source>
        <strain evidence="2">CBS 279.74</strain>
    </source>
</reference>
<accession>A0A6G1K9I9</accession>
<keyword evidence="3" id="KW-1185">Reference proteome</keyword>
<feature type="region of interest" description="Disordered" evidence="1">
    <location>
        <begin position="140"/>
        <end position="163"/>
    </location>
</feature>
<dbReference type="Proteomes" id="UP000799428">
    <property type="component" value="Unassembled WGS sequence"/>
</dbReference>
<evidence type="ECO:0000313" key="2">
    <source>
        <dbReference type="EMBL" id="KAF2709132.1"/>
    </source>
</evidence>
<evidence type="ECO:0000256" key="1">
    <source>
        <dbReference type="SAM" id="MobiDB-lite"/>
    </source>
</evidence>
<evidence type="ECO:0000313" key="3">
    <source>
        <dbReference type="Proteomes" id="UP000799428"/>
    </source>
</evidence>